<evidence type="ECO:0000313" key="3">
    <source>
        <dbReference type="Proteomes" id="UP000189677"/>
    </source>
</evidence>
<dbReference type="RefSeq" id="WP_203233461.1">
    <property type="nucleotide sequence ID" value="NZ_CP018047.1"/>
</dbReference>
<dbReference type="InterPro" id="IPR001447">
    <property type="entry name" value="Arylamine_N-AcTrfase"/>
</dbReference>
<gene>
    <name evidence="2" type="ORF">BBN63_00895</name>
</gene>
<evidence type="ECO:0000313" key="2">
    <source>
        <dbReference type="EMBL" id="AQU65033.1"/>
    </source>
</evidence>
<evidence type="ECO:0000256" key="1">
    <source>
        <dbReference type="ARBA" id="ARBA00006547"/>
    </source>
</evidence>
<dbReference type="InterPro" id="IPR038765">
    <property type="entry name" value="Papain-like_cys_pep_sf"/>
</dbReference>
<proteinExistence type="inferred from homology"/>
<dbReference type="EMBL" id="CP018047">
    <property type="protein sequence ID" value="AQU65033.1"/>
    <property type="molecule type" value="Genomic_DNA"/>
</dbReference>
<dbReference type="Gene3D" id="2.40.128.150">
    <property type="entry name" value="Cysteine proteinases"/>
    <property type="match status" value="1"/>
</dbReference>
<dbReference type="Pfam" id="PF00797">
    <property type="entry name" value="Acetyltransf_2"/>
    <property type="match status" value="1"/>
</dbReference>
<dbReference type="SUPFAM" id="SSF54001">
    <property type="entry name" value="Cysteine proteinases"/>
    <property type="match status" value="1"/>
</dbReference>
<keyword evidence="3" id="KW-1185">Reference proteome</keyword>
<accession>A0A1U9QM22</accession>
<organism evidence="2 3">
    <name type="scientific">Streptomyces niveus</name>
    <name type="common">Streptomyces spheroides</name>
    <dbReference type="NCBI Taxonomy" id="193462"/>
    <lineage>
        <taxon>Bacteria</taxon>
        <taxon>Bacillati</taxon>
        <taxon>Actinomycetota</taxon>
        <taxon>Actinomycetes</taxon>
        <taxon>Kitasatosporales</taxon>
        <taxon>Streptomycetaceae</taxon>
        <taxon>Streptomyces</taxon>
    </lineage>
</organism>
<dbReference type="Proteomes" id="UP000189677">
    <property type="component" value="Chromosome"/>
</dbReference>
<keyword evidence="2" id="KW-0808">Transferase</keyword>
<comment type="similarity">
    <text evidence="1">Belongs to the arylamine N-acetyltransferase family.</text>
</comment>
<dbReference type="KEGG" id="snw:BBN63_00895"/>
<reference evidence="2 3" key="1">
    <citation type="submission" date="2016-11" db="EMBL/GenBank/DDBJ databases">
        <title>Complete genome sequence of Streptomyces niveus SCSIO 3406.</title>
        <authorList>
            <person name="Zhu Q."/>
            <person name="Cheng W."/>
            <person name="Song Y."/>
            <person name="Li Q."/>
            <person name="Ju J."/>
        </authorList>
    </citation>
    <scope>NUCLEOTIDE SEQUENCE [LARGE SCALE GENOMIC DNA]</scope>
    <source>
        <strain evidence="2 3">SCSIO 3406</strain>
    </source>
</reference>
<sequence length="282" mass="31305">MTDEPRATDSMWQGSGVDLDAYLTRVGYQGDVAPDLATLRGLHTAHVDAIAFDNLDALLGRTAVPLDLESVQQKIVRQGRGGWCLEQVVLMAAVLDRIGFTFTAFAGRTRIRTGSRFGPALHVALCVEADGERWLHDVSFGAFGPHEPIRLAENARLDGDWPFDLVREPTGEHVLRFLRPEGPVELYGFTTDVRYPADFELLNHFCLTHPRSPFNHRMVLQRTRPEVRHLLAGSTLTEIRPAEPPTVRELDLDELLSAPEEIFGITLEPGDVQALGKILDGP</sequence>
<protein>
    <submittedName>
        <fullName evidence="2">Arylamine N-acetyltransferase</fullName>
    </submittedName>
</protein>
<dbReference type="GO" id="GO:0016407">
    <property type="term" value="F:acetyltransferase activity"/>
    <property type="evidence" value="ECO:0007669"/>
    <property type="project" value="InterPro"/>
</dbReference>
<dbReference type="PANTHER" id="PTHR11786:SF0">
    <property type="entry name" value="ARYLAMINE N-ACETYLTRANSFERASE 4-RELATED"/>
    <property type="match status" value="1"/>
</dbReference>
<dbReference type="PANTHER" id="PTHR11786">
    <property type="entry name" value="N-HYDROXYARYLAMINE O-ACETYLTRANSFERASE"/>
    <property type="match status" value="1"/>
</dbReference>
<dbReference type="AlphaFoldDB" id="A0A1U9QM22"/>
<name>A0A1U9QM22_STRNV</name>
<dbReference type="Gene3D" id="3.30.2140.10">
    <property type="entry name" value="Arylamine N-acetyltransferase"/>
    <property type="match status" value="1"/>
</dbReference>